<evidence type="ECO:0000256" key="4">
    <source>
        <dbReference type="ARBA" id="ARBA00033751"/>
    </source>
</evidence>
<dbReference type="InterPro" id="IPR036866">
    <property type="entry name" value="RibonucZ/Hydroxyglut_hydro"/>
</dbReference>
<dbReference type="SMART" id="SM00849">
    <property type="entry name" value="Lactamase_B"/>
    <property type="match status" value="1"/>
</dbReference>
<evidence type="ECO:0000313" key="7">
    <source>
        <dbReference type="EMBL" id="SHI15440.1"/>
    </source>
</evidence>
<feature type="chain" id="PRO_5012974469" evidence="5">
    <location>
        <begin position="22"/>
        <end position="631"/>
    </location>
</feature>
<dbReference type="EMBL" id="FQXG01000008">
    <property type="protein sequence ID" value="SHI15440.1"/>
    <property type="molecule type" value="Genomic_DNA"/>
</dbReference>
<evidence type="ECO:0000256" key="5">
    <source>
        <dbReference type="SAM" id="SignalP"/>
    </source>
</evidence>
<dbReference type="InterPro" id="IPR029229">
    <property type="entry name" value="Alkyl_sulf_C"/>
</dbReference>
<dbReference type="InterPro" id="IPR029228">
    <property type="entry name" value="Alkyl_sulf_dimr"/>
</dbReference>
<feature type="domain" description="Metallo-beta-lactamase" evidence="6">
    <location>
        <begin position="131"/>
        <end position="329"/>
    </location>
</feature>
<dbReference type="GO" id="GO:0046983">
    <property type="term" value="F:protein dimerization activity"/>
    <property type="evidence" value="ECO:0007669"/>
    <property type="project" value="InterPro"/>
</dbReference>
<keyword evidence="2" id="KW-0378">Hydrolase</keyword>
<dbReference type="PANTHER" id="PTHR43223:SF2">
    <property type="entry name" value="METALLO-BETA-LACTAMASE DOMAIN-CONTAINING PROTEIN"/>
    <property type="match status" value="1"/>
</dbReference>
<dbReference type="RefSeq" id="WP_159437706.1">
    <property type="nucleotide sequence ID" value="NZ_FQXG01000008.1"/>
</dbReference>
<dbReference type="STRING" id="299255.SAMN02745129_4435"/>
<dbReference type="Gene3D" id="1.25.40.880">
    <property type="entry name" value="Alkyl sulfatase, dimerisation domain"/>
    <property type="match status" value="1"/>
</dbReference>
<gene>
    <name evidence="7" type="ORF">SAMN02745129_4435</name>
</gene>
<dbReference type="GO" id="GO:0016787">
    <property type="term" value="F:hydrolase activity"/>
    <property type="evidence" value="ECO:0007669"/>
    <property type="project" value="UniProtKB-KW"/>
</dbReference>
<dbReference type="InterPro" id="IPR001279">
    <property type="entry name" value="Metallo-B-lactamas"/>
</dbReference>
<evidence type="ECO:0000259" key="6">
    <source>
        <dbReference type="SMART" id="SM00849"/>
    </source>
</evidence>
<dbReference type="Pfam" id="PF00753">
    <property type="entry name" value="Lactamase_B"/>
    <property type="match status" value="1"/>
</dbReference>
<evidence type="ECO:0000256" key="3">
    <source>
        <dbReference type="ARBA" id="ARBA00022833"/>
    </source>
</evidence>
<comment type="similarity">
    <text evidence="4">Belongs to the metallo-beta-lactamase superfamily. Type III sulfatase family.</text>
</comment>
<keyword evidence="1" id="KW-0479">Metal-binding</keyword>
<dbReference type="Pfam" id="PF14864">
    <property type="entry name" value="Alkyl_sulf_C"/>
    <property type="match status" value="1"/>
</dbReference>
<accession>A0A1M5YUC4</accession>
<dbReference type="GO" id="GO:0046872">
    <property type="term" value="F:metal ion binding"/>
    <property type="evidence" value="ECO:0007669"/>
    <property type="project" value="UniProtKB-KW"/>
</dbReference>
<keyword evidence="3" id="KW-0862">Zinc</keyword>
<sequence>MASTLRAMSLTTCLGLGTTLAAPISLAVPLNDRVKPASEATVAQHQHSRAQLPFDDQEDFALAHHGFIASEERRAILDAQGNVVWVLGQMEYLDQGLDRVHPRLQRQSLLMSQHGLYQLTDGVYQVRGYDRTHITFIEGDQGWVVIDALGTAETAEAAWQLLTSQLGERPIQALILTEADNDRSGGAEGLLAAANTDPSQVTVLAPRDFQQGQSLHTEQNTVGPIHRDASDRILAPKAASGERNIVHPNLELEQDSTHMVLDGVDLVLTHLPGEPEGLSLYLPQQRLLWLPSYYQSGSQNLRAPLAWSQMMHRWLLTVGDEVEILCGSDGWPQWQNERVTRWLAKERDYYGYLSQQALRLSQQGQDLSALSVPEALESPWLNRGRLGAEVIAKAALAHQPGLQVVAPIPSEPRMASRYVEVMGGKAEVLTLAHEAQRQGEYGWCAELAGHLVQAFPRSESARYQLADCLEQLAYQSDSVVVRQANLTQVEQLRYDTGLSIIHSTDDLAGWSSSQLLHRLALQLDGAEAARAGLAFELDLVVPDKAERFRLTLRHGHLASLSIEPGTEPAISTDLKLVIHHEELVALVSEQVSLAQLLESERVLLQGQGEALLAMEAHMGLETVRRGALVKM</sequence>
<organism evidence="7 8">
    <name type="scientific">Ferrimonas marina</name>
    <dbReference type="NCBI Taxonomy" id="299255"/>
    <lineage>
        <taxon>Bacteria</taxon>
        <taxon>Pseudomonadati</taxon>
        <taxon>Pseudomonadota</taxon>
        <taxon>Gammaproteobacteria</taxon>
        <taxon>Alteromonadales</taxon>
        <taxon>Ferrimonadaceae</taxon>
        <taxon>Ferrimonas</taxon>
    </lineage>
</organism>
<dbReference type="InterPro" id="IPR036527">
    <property type="entry name" value="SCP2_sterol-bd_dom_sf"/>
</dbReference>
<dbReference type="InterPro" id="IPR052195">
    <property type="entry name" value="Bact_Alkyl/Aryl-Sulfatase"/>
</dbReference>
<proteinExistence type="inferred from homology"/>
<evidence type="ECO:0000256" key="1">
    <source>
        <dbReference type="ARBA" id="ARBA00022723"/>
    </source>
</evidence>
<evidence type="ECO:0000313" key="8">
    <source>
        <dbReference type="Proteomes" id="UP000184268"/>
    </source>
</evidence>
<dbReference type="Gene3D" id="3.60.15.30">
    <property type="entry name" value="Metallo-beta-lactamase domain"/>
    <property type="match status" value="1"/>
</dbReference>
<dbReference type="AlphaFoldDB" id="A0A1M5YUC4"/>
<reference evidence="7 8" key="1">
    <citation type="submission" date="2016-11" db="EMBL/GenBank/DDBJ databases">
        <authorList>
            <person name="Jaros S."/>
            <person name="Januszkiewicz K."/>
            <person name="Wedrychowicz H."/>
        </authorList>
    </citation>
    <scope>NUCLEOTIDE SEQUENCE [LARGE SCALE GENOMIC DNA]</scope>
    <source>
        <strain evidence="7 8">DSM 16917</strain>
    </source>
</reference>
<dbReference type="Proteomes" id="UP000184268">
    <property type="component" value="Unassembled WGS sequence"/>
</dbReference>
<dbReference type="InterPro" id="IPR038536">
    <property type="entry name" value="Alkyl/aryl-sulf_dimr_sf"/>
</dbReference>
<evidence type="ECO:0000256" key="2">
    <source>
        <dbReference type="ARBA" id="ARBA00022801"/>
    </source>
</evidence>
<dbReference type="OrthoDB" id="9815874at2"/>
<dbReference type="Pfam" id="PF14863">
    <property type="entry name" value="Alkyl_sulf_dimr"/>
    <property type="match status" value="1"/>
</dbReference>
<dbReference type="SUPFAM" id="SSF55718">
    <property type="entry name" value="SCP-like"/>
    <property type="match status" value="1"/>
</dbReference>
<dbReference type="Gene3D" id="3.30.1050.10">
    <property type="entry name" value="SCP2 sterol-binding domain"/>
    <property type="match status" value="1"/>
</dbReference>
<name>A0A1M5YUC4_9GAMM</name>
<keyword evidence="8" id="KW-1185">Reference proteome</keyword>
<dbReference type="SUPFAM" id="SSF56281">
    <property type="entry name" value="Metallo-hydrolase/oxidoreductase"/>
    <property type="match status" value="1"/>
</dbReference>
<dbReference type="PANTHER" id="PTHR43223">
    <property type="entry name" value="ALKYL/ARYL-SULFATASE"/>
    <property type="match status" value="1"/>
</dbReference>
<feature type="signal peptide" evidence="5">
    <location>
        <begin position="1"/>
        <end position="21"/>
    </location>
</feature>
<protein>
    <submittedName>
        <fullName evidence="7">Alkyl sulfatase BDS1, metallo-beta-lactamase superfamily</fullName>
    </submittedName>
</protein>
<keyword evidence="5" id="KW-0732">Signal</keyword>